<dbReference type="Pfam" id="PF07724">
    <property type="entry name" value="AAA_2"/>
    <property type="match status" value="1"/>
</dbReference>
<dbReference type="InterPro" id="IPR018368">
    <property type="entry name" value="ClpA/B_CS1"/>
</dbReference>
<evidence type="ECO:0000256" key="2">
    <source>
        <dbReference type="ARBA" id="ARBA00022737"/>
    </source>
</evidence>
<dbReference type="InterPro" id="IPR017729">
    <property type="entry name" value="ATPase_T6SS_ClpV1"/>
</dbReference>
<proteinExistence type="inferred from homology"/>
<dbReference type="NCBIfam" id="TIGR03345">
    <property type="entry name" value="VI_ClpV1"/>
    <property type="match status" value="1"/>
</dbReference>
<evidence type="ECO:0000256" key="8">
    <source>
        <dbReference type="SAM" id="MobiDB-lite"/>
    </source>
</evidence>
<dbReference type="PROSITE" id="PS51903">
    <property type="entry name" value="CLP_R"/>
    <property type="match status" value="1"/>
</dbReference>
<dbReference type="InterPro" id="IPR003593">
    <property type="entry name" value="AAA+_ATPase"/>
</dbReference>
<dbReference type="InterPro" id="IPR019489">
    <property type="entry name" value="Clp_ATPase_C"/>
</dbReference>
<gene>
    <name evidence="10" type="primary">clpV1_2</name>
    <name evidence="10" type="ORF">VMF7928_02389</name>
</gene>
<dbReference type="Pfam" id="PF00004">
    <property type="entry name" value="AAA"/>
    <property type="match status" value="1"/>
</dbReference>
<evidence type="ECO:0000313" key="11">
    <source>
        <dbReference type="Proteomes" id="UP000838748"/>
    </source>
</evidence>
<comment type="caution">
    <text evidence="10">The sequence shown here is derived from an EMBL/GenBank/DDBJ whole genome shotgun (WGS) entry which is preliminary data.</text>
</comment>
<dbReference type="Pfam" id="PF02861">
    <property type="entry name" value="Clp_N"/>
    <property type="match status" value="1"/>
</dbReference>
<dbReference type="PROSITE" id="PS00870">
    <property type="entry name" value="CLPAB_1"/>
    <property type="match status" value="1"/>
</dbReference>
<name>A0ABN8E482_9VIBR</name>
<evidence type="ECO:0000313" key="10">
    <source>
        <dbReference type="EMBL" id="CAH0539712.1"/>
    </source>
</evidence>
<dbReference type="CDD" id="cd00009">
    <property type="entry name" value="AAA"/>
    <property type="match status" value="1"/>
</dbReference>
<comment type="similarity">
    <text evidence="1">Belongs to the ClpA/ClpB family.</text>
</comment>
<accession>A0ABN8E482</accession>
<evidence type="ECO:0000256" key="4">
    <source>
        <dbReference type="ARBA" id="ARBA00022840"/>
    </source>
</evidence>
<dbReference type="PRINTS" id="PR00300">
    <property type="entry name" value="CLPPROTEASEA"/>
</dbReference>
<keyword evidence="5" id="KW-0143">Chaperone</keyword>
<feature type="domain" description="Clp R" evidence="9">
    <location>
        <begin position="10"/>
        <end position="161"/>
    </location>
</feature>
<dbReference type="Pfam" id="PF17871">
    <property type="entry name" value="AAA_lid_9"/>
    <property type="match status" value="1"/>
</dbReference>
<evidence type="ECO:0000256" key="5">
    <source>
        <dbReference type="ARBA" id="ARBA00023186"/>
    </source>
</evidence>
<keyword evidence="4" id="KW-0067">ATP-binding</keyword>
<dbReference type="SUPFAM" id="SSF81923">
    <property type="entry name" value="Double Clp-N motif"/>
    <property type="match status" value="1"/>
</dbReference>
<dbReference type="Gene3D" id="1.10.8.60">
    <property type="match status" value="1"/>
</dbReference>
<dbReference type="CDD" id="cd19499">
    <property type="entry name" value="RecA-like_ClpB_Hsp104-like"/>
    <property type="match status" value="1"/>
</dbReference>
<keyword evidence="2 6" id="KW-0677">Repeat</keyword>
<dbReference type="InterPro" id="IPR004176">
    <property type="entry name" value="Clp_R_N"/>
</dbReference>
<evidence type="ECO:0000256" key="7">
    <source>
        <dbReference type="SAM" id="Coils"/>
    </source>
</evidence>
<dbReference type="InterPro" id="IPR027417">
    <property type="entry name" value="P-loop_NTPase"/>
</dbReference>
<dbReference type="Gene3D" id="1.10.1780.10">
    <property type="entry name" value="Clp, N-terminal domain"/>
    <property type="match status" value="1"/>
</dbReference>
<organism evidence="10 11">
    <name type="scientific">Vibrio marisflavi CECT 7928</name>
    <dbReference type="NCBI Taxonomy" id="634439"/>
    <lineage>
        <taxon>Bacteria</taxon>
        <taxon>Pseudomonadati</taxon>
        <taxon>Pseudomonadota</taxon>
        <taxon>Gammaproteobacteria</taxon>
        <taxon>Vibrionales</taxon>
        <taxon>Vibrionaceae</taxon>
        <taxon>Vibrio</taxon>
    </lineage>
</organism>
<dbReference type="EMBL" id="CAKLDM010000002">
    <property type="protein sequence ID" value="CAH0539712.1"/>
    <property type="molecule type" value="Genomic_DNA"/>
</dbReference>
<evidence type="ECO:0000256" key="6">
    <source>
        <dbReference type="PROSITE-ProRule" id="PRU01251"/>
    </source>
</evidence>
<dbReference type="SUPFAM" id="SSF52540">
    <property type="entry name" value="P-loop containing nucleoside triphosphate hydrolases"/>
    <property type="match status" value="2"/>
</dbReference>
<keyword evidence="7" id="KW-0175">Coiled coil</keyword>
<feature type="coiled-coil region" evidence="7">
    <location>
        <begin position="428"/>
        <end position="479"/>
    </location>
</feature>
<dbReference type="InterPro" id="IPR036628">
    <property type="entry name" value="Clp_N_dom_sf"/>
</dbReference>
<protein>
    <submittedName>
        <fullName evidence="10">Protein ClpV1</fullName>
    </submittedName>
</protein>
<dbReference type="InterPro" id="IPR050130">
    <property type="entry name" value="ClpA_ClpB"/>
</dbReference>
<keyword evidence="11" id="KW-1185">Reference proteome</keyword>
<dbReference type="InterPro" id="IPR003959">
    <property type="entry name" value="ATPase_AAA_core"/>
</dbReference>
<dbReference type="Pfam" id="PF10431">
    <property type="entry name" value="ClpB_D2-small"/>
    <property type="match status" value="1"/>
</dbReference>
<dbReference type="InterPro" id="IPR041546">
    <property type="entry name" value="ClpA/ClpB_AAA_lid"/>
</dbReference>
<evidence type="ECO:0000256" key="3">
    <source>
        <dbReference type="ARBA" id="ARBA00022741"/>
    </source>
</evidence>
<dbReference type="PANTHER" id="PTHR11638">
    <property type="entry name" value="ATP-DEPENDENT CLP PROTEASE"/>
    <property type="match status" value="1"/>
</dbReference>
<sequence>MTQVTLTNLVGKLSPELKQALESSAGAAMNQGVAAIEVEHWLLQLISQNDEKLVALFDSQKVSQDSVVNELTTKIARLVKGNEGQPTLSHALTELIKDAWMIASVNYGHGQIVSLHLIQALIQQNVLGVNTLTLESLENVSLESLQGLISKTPIARATTSGGSGGSPDTTPSGNDALSKYTINLTQQAIDGKIDPISGRNAEVRKAIDILCRKRQNNPIIVGEPGVGKTAIVEGLALRIAAGDVPGAVQGVQIHSLDLGLLQAGASVKGEFENRLKDVINEVKNSDVPIIVFIDEAHTLIGAGGAAGQNDAANLLKPALARGEFKTIAATTWAEYKKYFEKDPALTRRFQLVTCEEPNAEDAMQMLRGIAASLQDHHGAFIAESAIEAAVNLSIRYLPSRQLPDKAISLLDTASARIALTQGAKPEIIESLEQTIRYQENEKAALEKEEALFGNSAALIKEITKELEANTTKLSELQERWDKEVELVDQVKAVQQDITEQQLEGNVDKTKQDQLNKLLDQLDELQGEEPLVNAMVDDTTIAQIISSWTGIPVGNMMSDEIARLLTLEDELNKRVIGQDVAKQELAKAIRISRAGLTDARKPIGVFLMCGPSGVGKTETAMALAEQLYGGNNDLTVINMTEFKEEHKISMLLGSPAGYVGFGEGGVLTEAIRRNPYSVLLLDEMEKAHPGVHDLFYQIFDKGSIKDSEGRNIDFKNTIIIMTSNAADQAICDVCAESSEKIDNDELLEAIRPDLQHYFKPAFLGRTTIVPYYPLNDEELSRITEIALNRIKKKIAEQYQASFTWDESFIDYVVSKNTDPTTGGRAVEQIINRSLMPRLAEECIGRLSRKEPITQVVVTAANNEDFDLSIK</sequence>
<evidence type="ECO:0000256" key="1">
    <source>
        <dbReference type="ARBA" id="ARBA00008675"/>
    </source>
</evidence>
<dbReference type="Proteomes" id="UP000838748">
    <property type="component" value="Unassembled WGS sequence"/>
</dbReference>
<dbReference type="SMART" id="SM01086">
    <property type="entry name" value="ClpB_D2-small"/>
    <property type="match status" value="1"/>
</dbReference>
<reference evidence="10" key="1">
    <citation type="submission" date="2021-11" db="EMBL/GenBank/DDBJ databases">
        <authorList>
            <person name="Rodrigo-Torres L."/>
            <person name="Arahal R. D."/>
            <person name="Lucena T."/>
        </authorList>
    </citation>
    <scope>NUCLEOTIDE SEQUENCE</scope>
    <source>
        <strain evidence="10">CECT 7928</strain>
    </source>
</reference>
<keyword evidence="3" id="KW-0547">Nucleotide-binding</keyword>
<evidence type="ECO:0000259" key="9">
    <source>
        <dbReference type="PROSITE" id="PS51903"/>
    </source>
</evidence>
<dbReference type="PANTHER" id="PTHR11638:SF184">
    <property type="entry name" value="ATPASE WITH CHAPERONE ACTIVITY"/>
    <property type="match status" value="1"/>
</dbReference>
<dbReference type="RefSeq" id="WP_237361733.1">
    <property type="nucleotide sequence ID" value="NZ_CAKLDM010000002.1"/>
</dbReference>
<dbReference type="InterPro" id="IPR001270">
    <property type="entry name" value="ClpA/B"/>
</dbReference>
<dbReference type="Gene3D" id="3.40.50.300">
    <property type="entry name" value="P-loop containing nucleotide triphosphate hydrolases"/>
    <property type="match status" value="3"/>
</dbReference>
<feature type="region of interest" description="Disordered" evidence="8">
    <location>
        <begin position="156"/>
        <end position="175"/>
    </location>
</feature>
<dbReference type="SMART" id="SM00382">
    <property type="entry name" value="AAA"/>
    <property type="match status" value="2"/>
</dbReference>